<name>A0ABS5CNI4_9BACL</name>
<sequence>MRVVINGGTFFPWVTQVYNVRHFPNMTLAQALAGTGVVRFGNNGRIISVNGVATVGSVDTILRLNGRRIPESLLYLPVQFNDTVGLELTVSPFGGPRGDDEHFGLHPDQIENNYEQLKLLEENNQG</sequence>
<gene>
    <name evidence="1" type="ORF">I8J30_32570</name>
</gene>
<evidence type="ECO:0000313" key="2">
    <source>
        <dbReference type="Proteomes" id="UP000673394"/>
    </source>
</evidence>
<dbReference type="EMBL" id="JAGKSP010000044">
    <property type="protein sequence ID" value="MBP3967405.1"/>
    <property type="molecule type" value="Genomic_DNA"/>
</dbReference>
<protein>
    <submittedName>
        <fullName evidence="1">Uncharacterized protein</fullName>
    </submittedName>
</protein>
<proteinExistence type="predicted"/>
<comment type="caution">
    <text evidence="1">The sequence shown here is derived from an EMBL/GenBank/DDBJ whole genome shotgun (WGS) entry which is preliminary data.</text>
</comment>
<evidence type="ECO:0000313" key="1">
    <source>
        <dbReference type="EMBL" id="MBP3967405.1"/>
    </source>
</evidence>
<reference evidence="1 2" key="1">
    <citation type="submission" date="2021-04" db="EMBL/GenBank/DDBJ databases">
        <title>Paenibacillus sp. DLE-14 whole genome sequence.</title>
        <authorList>
            <person name="Ham Y.J."/>
        </authorList>
    </citation>
    <scope>NUCLEOTIDE SEQUENCE [LARGE SCALE GENOMIC DNA]</scope>
    <source>
        <strain evidence="1 2">DLE-14</strain>
    </source>
</reference>
<keyword evidence="2" id="KW-1185">Reference proteome</keyword>
<dbReference type="RefSeq" id="WP_210664498.1">
    <property type="nucleotide sequence ID" value="NZ_JAGKSP010000044.1"/>
</dbReference>
<accession>A0ABS5CNI4</accession>
<dbReference type="Proteomes" id="UP000673394">
    <property type="component" value="Unassembled WGS sequence"/>
</dbReference>
<organism evidence="1 2">
    <name type="scientific">Paenibacillus lignilyticus</name>
    <dbReference type="NCBI Taxonomy" id="1172615"/>
    <lineage>
        <taxon>Bacteria</taxon>
        <taxon>Bacillati</taxon>
        <taxon>Bacillota</taxon>
        <taxon>Bacilli</taxon>
        <taxon>Bacillales</taxon>
        <taxon>Paenibacillaceae</taxon>
        <taxon>Paenibacillus</taxon>
    </lineage>
</organism>